<reference evidence="2" key="1">
    <citation type="submission" date="2020-04" db="EMBL/GenBank/DDBJ databases">
        <title>Hybrid Assembly of Korean Phytophthora infestans isolates.</title>
        <authorList>
            <person name="Prokchorchik M."/>
            <person name="Lee Y."/>
            <person name="Seo J."/>
            <person name="Cho J.-H."/>
            <person name="Park Y.-E."/>
            <person name="Jang D.-C."/>
            <person name="Im J.-S."/>
            <person name="Choi J.-G."/>
            <person name="Park H.-J."/>
            <person name="Lee G.-B."/>
            <person name="Lee Y.-G."/>
            <person name="Hong S.-Y."/>
            <person name="Cho K."/>
            <person name="Sohn K.H."/>
        </authorList>
    </citation>
    <scope>NUCLEOTIDE SEQUENCE</scope>
    <source>
        <strain evidence="2">KR_1_A1</strain>
        <strain evidence="3">KR_2_A2</strain>
    </source>
</reference>
<comment type="caution">
    <text evidence="2">The sequence shown here is derived from an EMBL/GenBank/DDBJ whole genome shotgun (WGS) entry which is preliminary data.</text>
</comment>
<gene>
    <name evidence="2" type="ORF">GN244_ATG12852</name>
    <name evidence="4" type="ORF">GN958_ATG02848</name>
    <name evidence="3" type="ORF">GN958_ATG16005</name>
</gene>
<organism evidence="2 5">
    <name type="scientific">Phytophthora infestans</name>
    <name type="common">Potato late blight agent</name>
    <name type="synonym">Botrytis infestans</name>
    <dbReference type="NCBI Taxonomy" id="4787"/>
    <lineage>
        <taxon>Eukaryota</taxon>
        <taxon>Sar</taxon>
        <taxon>Stramenopiles</taxon>
        <taxon>Oomycota</taxon>
        <taxon>Peronosporomycetes</taxon>
        <taxon>Peronosporales</taxon>
        <taxon>Peronosporaceae</taxon>
        <taxon>Phytophthora</taxon>
    </lineage>
</organism>
<name>A0A833SPQ4_PHYIN</name>
<feature type="region of interest" description="Disordered" evidence="1">
    <location>
        <begin position="66"/>
        <end position="87"/>
    </location>
</feature>
<evidence type="ECO:0000313" key="3">
    <source>
        <dbReference type="EMBL" id="KAF4134749.1"/>
    </source>
</evidence>
<feature type="compositionally biased region" description="Basic residues" evidence="1">
    <location>
        <begin position="66"/>
        <end position="76"/>
    </location>
</feature>
<dbReference type="EMBL" id="WSZM01000331">
    <property type="protein sequence ID" value="KAF4035083.1"/>
    <property type="molecule type" value="Genomic_DNA"/>
</dbReference>
<evidence type="ECO:0000256" key="1">
    <source>
        <dbReference type="SAM" id="MobiDB-lite"/>
    </source>
</evidence>
<evidence type="ECO:0000313" key="5">
    <source>
        <dbReference type="Proteomes" id="UP000602510"/>
    </source>
</evidence>
<keyword evidence="5" id="KW-1185">Reference proteome</keyword>
<sequence>MAVPMISADVDDLLNMYDMSVTSPVFKNAALIDSYQDVDGSLLSWPSPSSPIAQDSVYVNRFHGKKASSLSSKKRQRQETERNRQRRYRQRLRNEREMLENEVNILSRQLERVKEDFVQRQNWCTTTVSPIESSSLSVTVDESEKRRLAKCEHQQLQATVKMQAAYIEHLRMLVPGGSFDDEA</sequence>
<protein>
    <recommendedName>
        <fullName evidence="6">BZIP domain-containing protein</fullName>
    </recommendedName>
</protein>
<dbReference type="Proteomes" id="UP000602510">
    <property type="component" value="Unassembled WGS sequence"/>
</dbReference>
<evidence type="ECO:0008006" key="6">
    <source>
        <dbReference type="Google" id="ProtNLM"/>
    </source>
</evidence>
<dbReference type="EMBL" id="JAACNO010000377">
    <property type="protein sequence ID" value="KAF4147969.1"/>
    <property type="molecule type" value="Genomic_DNA"/>
</dbReference>
<evidence type="ECO:0000313" key="2">
    <source>
        <dbReference type="EMBL" id="KAF4035083.1"/>
    </source>
</evidence>
<dbReference type="EMBL" id="JAACNO010002256">
    <property type="protein sequence ID" value="KAF4134749.1"/>
    <property type="molecule type" value="Genomic_DNA"/>
</dbReference>
<accession>A0A833SPQ4</accession>
<dbReference type="Proteomes" id="UP000704712">
    <property type="component" value="Unassembled WGS sequence"/>
</dbReference>
<proteinExistence type="predicted"/>
<dbReference type="AlphaFoldDB" id="A0A833SPQ4"/>
<evidence type="ECO:0000313" key="4">
    <source>
        <dbReference type="EMBL" id="KAF4147969.1"/>
    </source>
</evidence>